<dbReference type="EMBL" id="UINC01018061">
    <property type="protein sequence ID" value="SVA75498.1"/>
    <property type="molecule type" value="Genomic_DNA"/>
</dbReference>
<proteinExistence type="predicted"/>
<evidence type="ECO:0000259" key="1">
    <source>
        <dbReference type="Pfam" id="PF01467"/>
    </source>
</evidence>
<dbReference type="Pfam" id="PF01467">
    <property type="entry name" value="CTP_transf_like"/>
    <property type="match status" value="1"/>
</dbReference>
<organism evidence="2">
    <name type="scientific">marine metagenome</name>
    <dbReference type="NCBI Taxonomy" id="408172"/>
    <lineage>
        <taxon>unclassified sequences</taxon>
        <taxon>metagenomes</taxon>
        <taxon>ecological metagenomes</taxon>
    </lineage>
</organism>
<dbReference type="InterPro" id="IPR004821">
    <property type="entry name" value="Cyt_trans-like"/>
</dbReference>
<dbReference type="AlphaFoldDB" id="A0A381YEL1"/>
<evidence type="ECO:0000313" key="2">
    <source>
        <dbReference type="EMBL" id="SVA75498.1"/>
    </source>
</evidence>
<dbReference type="InterPro" id="IPR014729">
    <property type="entry name" value="Rossmann-like_a/b/a_fold"/>
</dbReference>
<name>A0A381YEL1_9ZZZZ</name>
<dbReference type="GO" id="GO:0003824">
    <property type="term" value="F:catalytic activity"/>
    <property type="evidence" value="ECO:0007669"/>
    <property type="project" value="InterPro"/>
</dbReference>
<dbReference type="Gene3D" id="3.40.50.620">
    <property type="entry name" value="HUPs"/>
    <property type="match status" value="1"/>
</dbReference>
<gene>
    <name evidence="2" type="ORF">METZ01_LOCUS128352</name>
</gene>
<sequence>MRSGVQPGSFDPPTLAHLAIADAARRRWDLDRVVWALSRDPLGKERGGRTTVEARRAVLDRVADDHAWLEVVVSDARLVADLAAGHDVVVMGADKWHQLHDPAFYGPETDGVEADGAEAAMADALGRLPTCAVAPRDGLQVPAEVRLDVAAWVARQSSTLAVDTAPWMMLSAARASGLWADGT</sequence>
<accession>A0A381YEL1</accession>
<protein>
    <recommendedName>
        <fullName evidence="1">Cytidyltransferase-like domain-containing protein</fullName>
    </recommendedName>
</protein>
<reference evidence="2" key="1">
    <citation type="submission" date="2018-05" db="EMBL/GenBank/DDBJ databases">
        <authorList>
            <person name="Lanie J.A."/>
            <person name="Ng W.-L."/>
            <person name="Kazmierczak K.M."/>
            <person name="Andrzejewski T.M."/>
            <person name="Davidsen T.M."/>
            <person name="Wayne K.J."/>
            <person name="Tettelin H."/>
            <person name="Glass J.I."/>
            <person name="Rusch D."/>
            <person name="Podicherti R."/>
            <person name="Tsui H.-C.T."/>
            <person name="Winkler M.E."/>
        </authorList>
    </citation>
    <scope>NUCLEOTIDE SEQUENCE</scope>
</reference>
<dbReference type="SUPFAM" id="SSF52374">
    <property type="entry name" value="Nucleotidylyl transferase"/>
    <property type="match status" value="1"/>
</dbReference>
<feature type="domain" description="Cytidyltransferase-like" evidence="1">
    <location>
        <begin position="7"/>
        <end position="96"/>
    </location>
</feature>